<dbReference type="SUPFAM" id="SSF48230">
    <property type="entry name" value="Chondroitin AC/alginate lyase"/>
    <property type="match status" value="1"/>
</dbReference>
<sequence>MRKALVLLLFFAGVISVTGNAQPITVPPLEKWPAHPRILLVKGEEQAIERSVADNPVWRKMHEAILRASDTIIGLPTLERKLIGRRLLSKGRECVRRLFYLSYAYRMTGAEKYLLRAEKEMLAVSQFSDWNPSHFLDVAEMTMGMSIGYDWLFDKLSPGAKKIIREAILQKGLEPSFDSRYNWFLTATHNWNQVCNAGMTYGALAVAEDHPDTSKLIIERALNTISLPMGDYKPDGAYPEGYSYWNYGTSFNVMFLSAIEKAFGSDFGLLQSPGFLKTGSFLENMTGPTGASYNWGDCGTGTNLSPAMFWFAQRNQDPSLLWVEKKFLDRSDYRSLAWERLLPGAIIWGKDIPLNKINAPASNVWVGQGPSPVALMRTSWTDPNAIYLGFKAGSPSVNHAHMDIGSFIMEWGGVRWASDLGSQEYESLESKGIQVFGRTQDAQRWSIFRMNNFAHNTLTVDGKLQLVKGYAKIDRYSDNPRFRYAISDLSTVYEDQLKRITRGVGIVDDGYVVIRDELTTLDKPTTIRWTMLTAADVEIVNKNTVFLKKDGKQLTLHVDSRAKVELKTWSSQPTTTYDAPNPGTTFVGFEVTVPANHAETFTVRLIPEVKKIKTKIRSLDRWK</sequence>
<accession>A0AAP2GGU8</accession>
<protein>
    <submittedName>
        <fullName evidence="4">Heparinase II/III family protein</fullName>
    </submittedName>
</protein>
<evidence type="ECO:0000256" key="2">
    <source>
        <dbReference type="SAM" id="SignalP"/>
    </source>
</evidence>
<name>A0AAP2GGU8_9BACT</name>
<dbReference type="GO" id="GO:0030313">
    <property type="term" value="C:cell envelope"/>
    <property type="evidence" value="ECO:0007669"/>
    <property type="project" value="UniProtKB-SubCell"/>
</dbReference>
<dbReference type="PANTHER" id="PTHR38045:SF1">
    <property type="entry name" value="HEPARINASE II_III-LIKE PROTEIN"/>
    <property type="match status" value="1"/>
</dbReference>
<feature type="signal peptide" evidence="2">
    <location>
        <begin position="1"/>
        <end position="21"/>
    </location>
</feature>
<evidence type="ECO:0000256" key="1">
    <source>
        <dbReference type="ARBA" id="ARBA00004196"/>
    </source>
</evidence>
<dbReference type="RefSeq" id="WP_254158808.1">
    <property type="nucleotide sequence ID" value="NZ_JAHESF010000001.1"/>
</dbReference>
<dbReference type="Proteomes" id="UP001319200">
    <property type="component" value="Unassembled WGS sequence"/>
</dbReference>
<comment type="subcellular location">
    <subcellularLocation>
        <location evidence="1">Cell envelope</location>
    </subcellularLocation>
</comment>
<evidence type="ECO:0000259" key="3">
    <source>
        <dbReference type="Pfam" id="PF07940"/>
    </source>
</evidence>
<dbReference type="InterPro" id="IPR012480">
    <property type="entry name" value="Hepar_II_III_C"/>
</dbReference>
<dbReference type="EMBL" id="JAHESF010000001">
    <property type="protein sequence ID" value="MBT1695301.1"/>
    <property type="molecule type" value="Genomic_DNA"/>
</dbReference>
<dbReference type="Pfam" id="PF07940">
    <property type="entry name" value="Hepar_II_III_C"/>
    <property type="match status" value="1"/>
</dbReference>
<comment type="caution">
    <text evidence="4">The sequence shown here is derived from an EMBL/GenBank/DDBJ whole genome shotgun (WGS) entry which is preliminary data.</text>
</comment>
<dbReference type="Gene3D" id="2.70.98.70">
    <property type="match status" value="1"/>
</dbReference>
<dbReference type="PANTHER" id="PTHR38045">
    <property type="entry name" value="CHROMOSOME 1, WHOLE GENOME SHOTGUN SEQUENCE"/>
    <property type="match status" value="1"/>
</dbReference>
<organism evidence="4 5">
    <name type="scientific">Chryseosolibacter histidini</name>
    <dbReference type="NCBI Taxonomy" id="2782349"/>
    <lineage>
        <taxon>Bacteria</taxon>
        <taxon>Pseudomonadati</taxon>
        <taxon>Bacteroidota</taxon>
        <taxon>Cytophagia</taxon>
        <taxon>Cytophagales</taxon>
        <taxon>Chryseotaleaceae</taxon>
        <taxon>Chryseosolibacter</taxon>
    </lineage>
</organism>
<dbReference type="InterPro" id="IPR008929">
    <property type="entry name" value="Chondroitin_lyas"/>
</dbReference>
<evidence type="ECO:0000313" key="4">
    <source>
        <dbReference type="EMBL" id="MBT1695301.1"/>
    </source>
</evidence>
<keyword evidence="2" id="KW-0732">Signal</keyword>
<evidence type="ECO:0000313" key="5">
    <source>
        <dbReference type="Proteomes" id="UP001319200"/>
    </source>
</evidence>
<dbReference type="GO" id="GO:0016829">
    <property type="term" value="F:lyase activity"/>
    <property type="evidence" value="ECO:0007669"/>
    <property type="project" value="InterPro"/>
</dbReference>
<dbReference type="AlphaFoldDB" id="A0AAP2GGU8"/>
<proteinExistence type="predicted"/>
<feature type="domain" description="Heparinase II/III-like C-terminal" evidence="3">
    <location>
        <begin position="384"/>
        <end position="568"/>
    </location>
</feature>
<feature type="chain" id="PRO_5042909832" evidence="2">
    <location>
        <begin position="22"/>
        <end position="623"/>
    </location>
</feature>
<keyword evidence="5" id="KW-1185">Reference proteome</keyword>
<reference evidence="4 5" key="1">
    <citation type="submission" date="2021-05" db="EMBL/GenBank/DDBJ databases">
        <title>A Polyphasic approach of four new species of the genus Ohtaekwangia: Ohtaekwangia histidinii sp. nov., Ohtaekwangia cretensis sp. nov., Ohtaekwangia indiensis sp. nov., Ohtaekwangia reichenbachii sp. nov. from diverse environment.</title>
        <authorList>
            <person name="Octaviana S."/>
        </authorList>
    </citation>
    <scope>NUCLEOTIDE SEQUENCE [LARGE SCALE GENOMIC DNA]</scope>
    <source>
        <strain evidence="4 5">PWU4</strain>
    </source>
</reference>
<dbReference type="Gene3D" id="1.50.10.100">
    <property type="entry name" value="Chondroitin AC/alginate lyase"/>
    <property type="match status" value="1"/>
</dbReference>
<gene>
    <name evidence="4" type="ORF">KK083_00345</name>
</gene>